<evidence type="ECO:0000313" key="3">
    <source>
        <dbReference type="Proteomes" id="UP000662747"/>
    </source>
</evidence>
<reference evidence="2 3" key="1">
    <citation type="submission" date="2021-02" db="EMBL/GenBank/DDBJ databases">
        <title>De Novo genome assembly of isolated myxobacteria.</title>
        <authorList>
            <person name="Stevens D.C."/>
        </authorList>
    </citation>
    <scope>NUCLEOTIDE SEQUENCE [LARGE SCALE GENOMIC DNA]</scope>
    <source>
        <strain evidence="3">SCPEA02</strain>
    </source>
</reference>
<evidence type="ECO:0000259" key="1">
    <source>
        <dbReference type="Pfam" id="PF04073"/>
    </source>
</evidence>
<dbReference type="SUPFAM" id="SSF55826">
    <property type="entry name" value="YbaK/ProRS associated domain"/>
    <property type="match status" value="1"/>
</dbReference>
<feature type="domain" description="YbaK/aminoacyl-tRNA synthetase-associated" evidence="1">
    <location>
        <begin position="27"/>
        <end position="140"/>
    </location>
</feature>
<dbReference type="InterPro" id="IPR007214">
    <property type="entry name" value="YbaK/aa-tRNA-synth-assoc-dom"/>
</dbReference>
<dbReference type="Proteomes" id="UP000662747">
    <property type="component" value="Chromosome"/>
</dbReference>
<dbReference type="CDD" id="cd04332">
    <property type="entry name" value="YbaK_like"/>
    <property type="match status" value="1"/>
</dbReference>
<dbReference type="RefSeq" id="WP_206723381.1">
    <property type="nucleotide sequence ID" value="NZ_CP071090.1"/>
</dbReference>
<protein>
    <submittedName>
        <fullName evidence="2">YbaK/EbsC family protein</fullName>
    </submittedName>
</protein>
<gene>
    <name evidence="2" type="ORF">JY651_42760</name>
</gene>
<dbReference type="PANTHER" id="PTHR30411:SF9">
    <property type="entry name" value="MULTIFUNCTIONAL SER_THR-TRNA DEACYLASE PROXP-Y"/>
    <property type="match status" value="1"/>
</dbReference>
<accession>A0ABX7NTU7</accession>
<proteinExistence type="predicted"/>
<organism evidence="2 3">
    <name type="scientific">Pyxidicoccus parkwayensis</name>
    <dbReference type="NCBI Taxonomy" id="2813578"/>
    <lineage>
        <taxon>Bacteria</taxon>
        <taxon>Pseudomonadati</taxon>
        <taxon>Myxococcota</taxon>
        <taxon>Myxococcia</taxon>
        <taxon>Myxococcales</taxon>
        <taxon>Cystobacterineae</taxon>
        <taxon>Myxococcaceae</taxon>
        <taxon>Pyxidicoccus</taxon>
    </lineage>
</organism>
<dbReference type="InterPro" id="IPR036754">
    <property type="entry name" value="YbaK/aa-tRNA-synt-asso_dom_sf"/>
</dbReference>
<dbReference type="Gene3D" id="3.90.960.10">
    <property type="entry name" value="YbaK/aminoacyl-tRNA synthetase-associated domain"/>
    <property type="match status" value="1"/>
</dbReference>
<dbReference type="EMBL" id="CP071090">
    <property type="protein sequence ID" value="QSQ21804.1"/>
    <property type="molecule type" value="Genomic_DNA"/>
</dbReference>
<sequence>MIPGSIIEYLQRYHVPFERRPHLRAISAQALAASLHVTGFQVAKTVIVHAADRLWLCVVSAPDTVDLGRVSEMLGVRRLRLADESEFIDLFPGCEAGAEPPFGQLYGLPVVVDTHLRHAERLWFRAGSHTEAIELRFEDFLLLEEPLLGPIASERPGELTYAPVEMHA</sequence>
<dbReference type="PANTHER" id="PTHR30411">
    <property type="entry name" value="CYTOPLASMIC PROTEIN"/>
    <property type="match status" value="1"/>
</dbReference>
<keyword evidence="3" id="KW-1185">Reference proteome</keyword>
<evidence type="ECO:0000313" key="2">
    <source>
        <dbReference type="EMBL" id="QSQ21804.1"/>
    </source>
</evidence>
<name>A0ABX7NTU7_9BACT</name>
<dbReference type="Pfam" id="PF04073">
    <property type="entry name" value="tRNA_edit"/>
    <property type="match status" value="1"/>
</dbReference>